<dbReference type="AlphaFoldDB" id="A0AAF1BG40"/>
<dbReference type="PANTHER" id="PTHR48022">
    <property type="entry name" value="PLASTIDIC GLUCOSE TRANSPORTER 4"/>
    <property type="match status" value="1"/>
</dbReference>
<feature type="transmembrane region" description="Helical" evidence="7">
    <location>
        <begin position="249"/>
        <end position="270"/>
    </location>
</feature>
<evidence type="ECO:0000256" key="5">
    <source>
        <dbReference type="ARBA" id="ARBA00023136"/>
    </source>
</evidence>
<sequence>MTITTDAEHNLGFEEKEPIEHIDLSDSPDSVNNIEIDRIEDAVDLAEASYIANERDHKMDFWEACKVHRGALFWSLAMSFTIVMDGYVSSLMRGFYGYPSFTKKYGVWAPSVKLYSIEAKWQILINQVGFGGNLFGTLIMGFVTERLGHRLVVQIGLVMLIGINFMFFFATSIKMLAIAQAIQGIPTGMFGTMGSVYAAEVAPLPLRGFLTSFIQMCWVIGGMFGAGVLAKMVDYTSEWSYRIPMAITWAWPIPIFIIAFLAPDAPAWLIRKRKFDKAEKSLKRLSPKFTPEQVRQRLASIIHNDKLEKSMHTNTTVWDCFKGTNLRRTEIACMTLTTQVLSGETFTAGGGGFFLIMGGMPPSVAYKIGLGATGVSFVFTIVSWLLNGRFGRRALILSGWFMCIPTLLFIGVADYFRRPGYMAPLWGQAALALLWDAIYCCTIGTQSFGLVAEVPASRVRAQTISVARFFYQGVLFGAASVGPVFINPTALDLRGKTGFVWFGTSCLGLIWCYFRMPETKDISYTELDLLFEHRVPARKFKTTKVDVAEEIQGITAKEATPSFRFPIRTDRRRSPPRSATGQTPSASAHRHDSLFSIFLPREQPLLLDVDSTYKRLSRC</sequence>
<feature type="transmembrane region" description="Helical" evidence="7">
    <location>
        <begin position="71"/>
        <end position="92"/>
    </location>
</feature>
<dbReference type="InterPro" id="IPR005828">
    <property type="entry name" value="MFS_sugar_transport-like"/>
</dbReference>
<dbReference type="Pfam" id="PF00083">
    <property type="entry name" value="Sugar_tr"/>
    <property type="match status" value="1"/>
</dbReference>
<evidence type="ECO:0000256" key="6">
    <source>
        <dbReference type="SAM" id="MobiDB-lite"/>
    </source>
</evidence>
<feature type="compositionally biased region" description="Polar residues" evidence="6">
    <location>
        <begin position="577"/>
        <end position="586"/>
    </location>
</feature>
<feature type="transmembrane region" description="Helical" evidence="7">
    <location>
        <begin position="394"/>
        <end position="413"/>
    </location>
</feature>
<feature type="transmembrane region" description="Helical" evidence="7">
    <location>
        <begin position="151"/>
        <end position="170"/>
    </location>
</feature>
<dbReference type="Gene3D" id="1.20.1250.20">
    <property type="entry name" value="MFS general substrate transporter like domains"/>
    <property type="match status" value="1"/>
</dbReference>
<evidence type="ECO:0000256" key="4">
    <source>
        <dbReference type="ARBA" id="ARBA00022989"/>
    </source>
</evidence>
<evidence type="ECO:0000256" key="3">
    <source>
        <dbReference type="ARBA" id="ARBA00022692"/>
    </source>
</evidence>
<feature type="transmembrane region" description="Helical" evidence="7">
    <location>
        <begin position="425"/>
        <end position="448"/>
    </location>
</feature>
<dbReference type="PROSITE" id="PS50850">
    <property type="entry name" value="MFS"/>
    <property type="match status" value="1"/>
</dbReference>
<evidence type="ECO:0000256" key="2">
    <source>
        <dbReference type="ARBA" id="ARBA00010992"/>
    </source>
</evidence>
<feature type="transmembrane region" description="Helical" evidence="7">
    <location>
        <begin position="368"/>
        <end position="387"/>
    </location>
</feature>
<dbReference type="PROSITE" id="PS00217">
    <property type="entry name" value="SUGAR_TRANSPORT_2"/>
    <property type="match status" value="1"/>
</dbReference>
<feature type="region of interest" description="Disordered" evidence="6">
    <location>
        <begin position="565"/>
        <end position="589"/>
    </location>
</feature>
<feature type="transmembrane region" description="Helical" evidence="7">
    <location>
        <begin position="209"/>
        <end position="229"/>
    </location>
</feature>
<dbReference type="RefSeq" id="XP_062624164.1">
    <property type="nucleotide sequence ID" value="XM_062768181.1"/>
</dbReference>
<evidence type="ECO:0000313" key="9">
    <source>
        <dbReference type="EMBL" id="WOO78132.1"/>
    </source>
</evidence>
<protein>
    <submittedName>
        <fullName evidence="9">Maltose permease MAL61</fullName>
    </submittedName>
</protein>
<dbReference type="FunFam" id="1.20.1250.20:FF:000078">
    <property type="entry name" value="MFS maltose transporter, putative"/>
    <property type="match status" value="1"/>
</dbReference>
<evidence type="ECO:0000313" key="10">
    <source>
        <dbReference type="Proteomes" id="UP000827549"/>
    </source>
</evidence>
<keyword evidence="10" id="KW-1185">Reference proteome</keyword>
<dbReference type="InterPro" id="IPR005829">
    <property type="entry name" value="Sugar_transporter_CS"/>
</dbReference>
<dbReference type="GO" id="GO:0005351">
    <property type="term" value="F:carbohydrate:proton symporter activity"/>
    <property type="evidence" value="ECO:0007669"/>
    <property type="project" value="TreeGrafter"/>
</dbReference>
<comment type="similarity">
    <text evidence="2">Belongs to the major facilitator superfamily. Sugar transporter (TC 2.A.1.1) family.</text>
</comment>
<name>A0AAF1BG40_9TREE</name>
<feature type="domain" description="Major facilitator superfamily (MFS) profile" evidence="8">
    <location>
        <begin position="74"/>
        <end position="520"/>
    </location>
</feature>
<dbReference type="EMBL" id="CP086714">
    <property type="protein sequence ID" value="WOO78132.1"/>
    <property type="molecule type" value="Genomic_DNA"/>
</dbReference>
<evidence type="ECO:0000256" key="7">
    <source>
        <dbReference type="SAM" id="Phobius"/>
    </source>
</evidence>
<evidence type="ECO:0000256" key="1">
    <source>
        <dbReference type="ARBA" id="ARBA00004141"/>
    </source>
</evidence>
<keyword evidence="4 7" id="KW-1133">Transmembrane helix</keyword>
<gene>
    <name evidence="9" type="primary">MAL11_3</name>
    <name evidence="9" type="ORF">LOC62_01G001685</name>
</gene>
<dbReference type="PANTHER" id="PTHR48022:SF2">
    <property type="entry name" value="PLASTIDIC GLUCOSE TRANSPORTER 4"/>
    <property type="match status" value="1"/>
</dbReference>
<keyword evidence="5 7" id="KW-0472">Membrane</keyword>
<feature type="transmembrane region" description="Helical" evidence="7">
    <location>
        <begin position="123"/>
        <end position="144"/>
    </location>
</feature>
<dbReference type="Proteomes" id="UP000827549">
    <property type="component" value="Chromosome 1"/>
</dbReference>
<dbReference type="InterPro" id="IPR036259">
    <property type="entry name" value="MFS_trans_sf"/>
</dbReference>
<organism evidence="9 10">
    <name type="scientific">Vanrija pseudolonga</name>
    <dbReference type="NCBI Taxonomy" id="143232"/>
    <lineage>
        <taxon>Eukaryota</taxon>
        <taxon>Fungi</taxon>
        <taxon>Dikarya</taxon>
        <taxon>Basidiomycota</taxon>
        <taxon>Agaricomycotina</taxon>
        <taxon>Tremellomycetes</taxon>
        <taxon>Trichosporonales</taxon>
        <taxon>Trichosporonaceae</taxon>
        <taxon>Vanrija</taxon>
    </lineage>
</organism>
<feature type="transmembrane region" description="Helical" evidence="7">
    <location>
        <begin position="176"/>
        <end position="197"/>
    </location>
</feature>
<dbReference type="InterPro" id="IPR020846">
    <property type="entry name" value="MFS_dom"/>
</dbReference>
<evidence type="ECO:0000259" key="8">
    <source>
        <dbReference type="PROSITE" id="PS50850"/>
    </source>
</evidence>
<comment type="subcellular location">
    <subcellularLocation>
        <location evidence="1">Membrane</location>
        <topology evidence="1">Multi-pass membrane protein</topology>
    </subcellularLocation>
</comment>
<dbReference type="SUPFAM" id="SSF103473">
    <property type="entry name" value="MFS general substrate transporter"/>
    <property type="match status" value="1"/>
</dbReference>
<dbReference type="GeneID" id="87804940"/>
<feature type="transmembrane region" description="Helical" evidence="7">
    <location>
        <begin position="469"/>
        <end position="486"/>
    </location>
</feature>
<keyword evidence="3 7" id="KW-0812">Transmembrane</keyword>
<dbReference type="InterPro" id="IPR050360">
    <property type="entry name" value="MFS_Sugar_Transporters"/>
</dbReference>
<accession>A0AAF1BG40</accession>
<feature type="transmembrane region" description="Helical" evidence="7">
    <location>
        <begin position="331"/>
        <end position="356"/>
    </location>
</feature>
<reference evidence="9" key="1">
    <citation type="submission" date="2023-10" db="EMBL/GenBank/DDBJ databases">
        <authorList>
            <person name="Noh H."/>
        </authorList>
    </citation>
    <scope>NUCLEOTIDE SEQUENCE</scope>
    <source>
        <strain evidence="9">DUCC4014</strain>
    </source>
</reference>
<proteinExistence type="inferred from homology"/>
<feature type="transmembrane region" description="Helical" evidence="7">
    <location>
        <begin position="498"/>
        <end position="514"/>
    </location>
</feature>
<dbReference type="GO" id="GO:0016020">
    <property type="term" value="C:membrane"/>
    <property type="evidence" value="ECO:0007669"/>
    <property type="project" value="UniProtKB-SubCell"/>
</dbReference>